<dbReference type="EMBL" id="BJZR01000167">
    <property type="protein sequence ID" value="GEO93739.1"/>
    <property type="molecule type" value="Genomic_DNA"/>
</dbReference>
<gene>
    <name evidence="1" type="ORF">KFL01_30450</name>
</gene>
<organism evidence="1 2">
    <name type="scientific">Kocuria flava</name>
    <dbReference type="NCBI Taxonomy" id="446860"/>
    <lineage>
        <taxon>Bacteria</taxon>
        <taxon>Bacillati</taxon>
        <taxon>Actinomycetota</taxon>
        <taxon>Actinomycetes</taxon>
        <taxon>Micrococcales</taxon>
        <taxon>Micrococcaceae</taxon>
        <taxon>Kocuria</taxon>
    </lineage>
</organism>
<accession>A0ABQ0XDG0</accession>
<protein>
    <recommendedName>
        <fullName evidence="3">Restriction endonuclease type IV Mrr domain-containing protein</fullName>
    </recommendedName>
</protein>
<keyword evidence="2" id="KW-1185">Reference proteome</keyword>
<proteinExistence type="predicted"/>
<dbReference type="Proteomes" id="UP000321155">
    <property type="component" value="Unassembled WGS sequence"/>
</dbReference>
<evidence type="ECO:0008006" key="3">
    <source>
        <dbReference type="Google" id="ProtNLM"/>
    </source>
</evidence>
<evidence type="ECO:0000313" key="2">
    <source>
        <dbReference type="Proteomes" id="UP000321155"/>
    </source>
</evidence>
<evidence type="ECO:0000313" key="1">
    <source>
        <dbReference type="EMBL" id="GEO93739.1"/>
    </source>
</evidence>
<name>A0ABQ0XDG0_9MICC</name>
<reference evidence="1 2" key="1">
    <citation type="submission" date="2019-07" db="EMBL/GenBank/DDBJ databases">
        <title>Whole genome shotgun sequence of Kocuria flava NBRC 107626.</title>
        <authorList>
            <person name="Hosoyama A."/>
            <person name="Uohara A."/>
            <person name="Ohji S."/>
            <person name="Ichikawa N."/>
        </authorList>
    </citation>
    <scope>NUCLEOTIDE SEQUENCE [LARGE SCALE GENOMIC DNA]</scope>
    <source>
        <strain evidence="1 2">NBRC 107626</strain>
    </source>
</reference>
<comment type="caution">
    <text evidence="1">The sequence shown here is derived from an EMBL/GenBank/DDBJ whole genome shotgun (WGS) entry which is preliminary data.</text>
</comment>
<sequence>MLLERVAPYGGCVIDDDIEIDKLRAKATSVATDVTDDDLAQRSLEAVLEQLINAHGPQLIVLDVGDRYYEQRGNRFTLKYPFRGDLNLLMKVSPVVNQGSSSGGQSSAEIECDISDQFDGDFTDQLARFLAWLDEQIIRDVQVANERLERRQAVFAEALRTGLQPRWTTTRALRGAMELLQVPLSRPKRDRVEVSLHPAPLSMRVLEQAAAAGAPQWTLAEDMAESVVETIASFSRALERLPGTAERLLSQNEETLRDVLLFVLNANFQGRVTGETFIGQGKSDLLLRWEDRDAFVGECKIWKGAKALSEGLDQLLERYTLWRHSRIALIVFIRDPRDATSVIDSAHTTVRKHRRTQSVINAGEPTRRSDYQVIASGDEKRLAHLTFLPVVIG</sequence>